<protein>
    <submittedName>
        <fullName evidence="1">Uncharacterized protein</fullName>
    </submittedName>
</protein>
<dbReference type="AlphaFoldDB" id="A0A426YDG3"/>
<sequence length="101" mass="10632">MEWGSPSRCPLLLGRSIRHSYCLATFFSLLAAAATPNRAITLCSGGKLASIHALAVATHHCLPPLLYSSRAILNPFPSLPTTGRLLLPSLLPTSVPPALSS</sequence>
<proteinExistence type="predicted"/>
<accession>A0A426YDG3</accession>
<gene>
    <name evidence="1" type="ORF">B296_00046013</name>
</gene>
<comment type="caution">
    <text evidence="1">The sequence shown here is derived from an EMBL/GenBank/DDBJ whole genome shotgun (WGS) entry which is preliminary data.</text>
</comment>
<evidence type="ECO:0000313" key="1">
    <source>
        <dbReference type="EMBL" id="RRT49784.1"/>
    </source>
</evidence>
<dbReference type="Proteomes" id="UP000287651">
    <property type="component" value="Unassembled WGS sequence"/>
</dbReference>
<evidence type="ECO:0000313" key="2">
    <source>
        <dbReference type="Proteomes" id="UP000287651"/>
    </source>
</evidence>
<reference evidence="1 2" key="1">
    <citation type="journal article" date="2014" name="Agronomy (Basel)">
        <title>A Draft Genome Sequence for Ensete ventricosum, the Drought-Tolerant Tree Against Hunger.</title>
        <authorList>
            <person name="Harrison J."/>
            <person name="Moore K.A."/>
            <person name="Paszkiewicz K."/>
            <person name="Jones T."/>
            <person name="Grant M."/>
            <person name="Ambacheew D."/>
            <person name="Muzemil S."/>
            <person name="Studholme D.J."/>
        </authorList>
    </citation>
    <scope>NUCLEOTIDE SEQUENCE [LARGE SCALE GENOMIC DNA]</scope>
</reference>
<organism evidence="1 2">
    <name type="scientific">Ensete ventricosum</name>
    <name type="common">Abyssinian banana</name>
    <name type="synonym">Musa ensete</name>
    <dbReference type="NCBI Taxonomy" id="4639"/>
    <lineage>
        <taxon>Eukaryota</taxon>
        <taxon>Viridiplantae</taxon>
        <taxon>Streptophyta</taxon>
        <taxon>Embryophyta</taxon>
        <taxon>Tracheophyta</taxon>
        <taxon>Spermatophyta</taxon>
        <taxon>Magnoliopsida</taxon>
        <taxon>Liliopsida</taxon>
        <taxon>Zingiberales</taxon>
        <taxon>Musaceae</taxon>
        <taxon>Ensete</taxon>
    </lineage>
</organism>
<dbReference type="EMBL" id="AMZH03013122">
    <property type="protein sequence ID" value="RRT49784.1"/>
    <property type="molecule type" value="Genomic_DNA"/>
</dbReference>
<name>A0A426YDG3_ENSVE</name>